<feature type="signal peptide" evidence="1">
    <location>
        <begin position="1"/>
        <end position="24"/>
    </location>
</feature>
<evidence type="ECO:0000313" key="2">
    <source>
        <dbReference type="EMBL" id="QXT39360.1"/>
    </source>
</evidence>
<gene>
    <name evidence="2" type="ORF">KYE46_15750</name>
</gene>
<evidence type="ECO:0000313" key="3">
    <source>
        <dbReference type="Proteomes" id="UP000825009"/>
    </source>
</evidence>
<proteinExistence type="predicted"/>
<reference evidence="2 3" key="1">
    <citation type="submission" date="2021-07" db="EMBL/GenBank/DDBJ databases">
        <title>A novel Jannaschia species isolated from marine dinoflagellate Ceratoperidinium margalefii.</title>
        <authorList>
            <person name="Jiang Y."/>
            <person name="Li Z."/>
        </authorList>
    </citation>
    <scope>NUCLEOTIDE SEQUENCE [LARGE SCALE GENOMIC DNA]</scope>
    <source>
        <strain evidence="2 3">J12C1-MA-4</strain>
    </source>
</reference>
<sequence>MKMHRLTPALALPVTLLLAAPAMAEPECSGGGYAADALVEPSDAIGAISVSTQYAWDGGSRLVEVCNLLTEGGDFFATWSLFSGEVDEVYPGICVSLTNTSGVEWFSCAPANVVAAAFAAAPQTEEGIIHFVEWSDEAPTLQ</sequence>
<evidence type="ECO:0008006" key="4">
    <source>
        <dbReference type="Google" id="ProtNLM"/>
    </source>
</evidence>
<keyword evidence="3" id="KW-1185">Reference proteome</keyword>
<dbReference type="KEGG" id="gce:KYE46_15750"/>
<feature type="chain" id="PRO_5034323507" description="Secreted protein" evidence="1">
    <location>
        <begin position="25"/>
        <end position="142"/>
    </location>
</feature>
<keyword evidence="1" id="KW-0732">Signal</keyword>
<evidence type="ECO:0000256" key="1">
    <source>
        <dbReference type="SAM" id="SignalP"/>
    </source>
</evidence>
<name>A0A8F6TVB3_9RHOB</name>
<dbReference type="Proteomes" id="UP000825009">
    <property type="component" value="Chromosome"/>
</dbReference>
<accession>A0A8F6TVB3</accession>
<dbReference type="RefSeq" id="WP_219001906.1">
    <property type="nucleotide sequence ID" value="NZ_CP079194.1"/>
</dbReference>
<protein>
    <recommendedName>
        <fullName evidence="4">Secreted protein</fullName>
    </recommendedName>
</protein>
<dbReference type="EMBL" id="CP079194">
    <property type="protein sequence ID" value="QXT39360.1"/>
    <property type="molecule type" value="Genomic_DNA"/>
</dbReference>
<organism evidence="2 3">
    <name type="scientific">Gymnodinialimonas ceratoperidinii</name>
    <dbReference type="NCBI Taxonomy" id="2856823"/>
    <lineage>
        <taxon>Bacteria</taxon>
        <taxon>Pseudomonadati</taxon>
        <taxon>Pseudomonadota</taxon>
        <taxon>Alphaproteobacteria</taxon>
        <taxon>Rhodobacterales</taxon>
        <taxon>Paracoccaceae</taxon>
        <taxon>Gymnodinialimonas</taxon>
    </lineage>
</organism>
<dbReference type="AlphaFoldDB" id="A0A8F6TVB3"/>